<accession>A0A7Y9JCL8</accession>
<reference evidence="2 3" key="1">
    <citation type="submission" date="2020-07" db="EMBL/GenBank/DDBJ databases">
        <title>Sequencing the genomes of 1000 actinobacteria strains.</title>
        <authorList>
            <person name="Klenk H.-P."/>
        </authorList>
    </citation>
    <scope>NUCLEOTIDE SEQUENCE [LARGE SCALE GENOMIC DNA]</scope>
    <source>
        <strain evidence="2 3">DSM 21350</strain>
    </source>
</reference>
<organism evidence="2 3">
    <name type="scientific">Nocardioides panaciterrulae</name>
    <dbReference type="NCBI Taxonomy" id="661492"/>
    <lineage>
        <taxon>Bacteria</taxon>
        <taxon>Bacillati</taxon>
        <taxon>Actinomycetota</taxon>
        <taxon>Actinomycetes</taxon>
        <taxon>Propionibacteriales</taxon>
        <taxon>Nocardioidaceae</taxon>
        <taxon>Nocardioides</taxon>
    </lineage>
</organism>
<evidence type="ECO:0000313" key="3">
    <source>
        <dbReference type="Proteomes" id="UP000535511"/>
    </source>
</evidence>
<protein>
    <submittedName>
        <fullName evidence="2">Lysylphosphatidylglycerol synthetase-like protein (DUF2156 family)</fullName>
    </submittedName>
</protein>
<name>A0A7Y9JCL8_9ACTN</name>
<dbReference type="Proteomes" id="UP000535511">
    <property type="component" value="Unassembled WGS sequence"/>
</dbReference>
<comment type="caution">
    <text evidence="2">The sequence shown here is derived from an EMBL/GenBank/DDBJ whole genome shotgun (WGS) entry which is preliminary data.</text>
</comment>
<evidence type="ECO:0000313" key="2">
    <source>
        <dbReference type="EMBL" id="NYD43553.1"/>
    </source>
</evidence>
<dbReference type="AlphaFoldDB" id="A0A7Y9JCL8"/>
<feature type="transmembrane region" description="Helical" evidence="1">
    <location>
        <begin position="21"/>
        <end position="38"/>
    </location>
</feature>
<evidence type="ECO:0000256" key="1">
    <source>
        <dbReference type="SAM" id="Phobius"/>
    </source>
</evidence>
<dbReference type="RefSeq" id="WP_179665062.1">
    <property type="nucleotide sequence ID" value="NZ_JACCBG010000001.1"/>
</dbReference>
<keyword evidence="1" id="KW-0472">Membrane</keyword>
<feature type="transmembrane region" description="Helical" evidence="1">
    <location>
        <begin position="58"/>
        <end position="75"/>
    </location>
</feature>
<sequence length="163" mass="17210">MTEDPSGEEEPSGGHLRPTSAGALTAWLVVGLVGGWLLHPITERWRGSAPVIAWSQPLALFLGAAIVGAAAWSTWRSVHVHRQRLQPHQAVNRLVLARACAYVGALVAGGYAGYAVSWLGVDAELAAQRGWRSLAAAAAGVAITIAALLLERACRVRSEDDET</sequence>
<feature type="transmembrane region" description="Helical" evidence="1">
    <location>
        <begin position="131"/>
        <end position="150"/>
    </location>
</feature>
<keyword evidence="1" id="KW-1133">Transmembrane helix</keyword>
<dbReference type="EMBL" id="JACCBG010000001">
    <property type="protein sequence ID" value="NYD43553.1"/>
    <property type="molecule type" value="Genomic_DNA"/>
</dbReference>
<keyword evidence="1" id="KW-0812">Transmembrane</keyword>
<feature type="transmembrane region" description="Helical" evidence="1">
    <location>
        <begin position="95"/>
        <end position="119"/>
    </location>
</feature>
<gene>
    <name evidence="2" type="ORF">BJZ21_003636</name>
</gene>
<keyword evidence="3" id="KW-1185">Reference proteome</keyword>
<dbReference type="Pfam" id="PF11377">
    <property type="entry name" value="DUF3180"/>
    <property type="match status" value="1"/>
</dbReference>
<proteinExistence type="predicted"/>
<dbReference type="InterPro" id="IPR021517">
    <property type="entry name" value="DUF3180"/>
</dbReference>